<name>A0AA42DRY9_9FIRM</name>
<dbReference type="Pfam" id="PF07940">
    <property type="entry name" value="Hepar_II_III_C"/>
    <property type="match status" value="1"/>
</dbReference>
<evidence type="ECO:0000259" key="2">
    <source>
        <dbReference type="Pfam" id="PF07940"/>
    </source>
</evidence>
<dbReference type="RefSeq" id="WP_271013670.1">
    <property type="nucleotide sequence ID" value="NZ_JAQIFT010000069.1"/>
</dbReference>
<organism evidence="3 4">
    <name type="scientific">Holtiella tumoricola</name>
    <dbReference type="NCBI Taxonomy" id="3018743"/>
    <lineage>
        <taxon>Bacteria</taxon>
        <taxon>Bacillati</taxon>
        <taxon>Bacillota</taxon>
        <taxon>Clostridia</taxon>
        <taxon>Lachnospirales</taxon>
        <taxon>Cellulosilyticaceae</taxon>
        <taxon>Holtiella</taxon>
    </lineage>
</organism>
<dbReference type="InterPro" id="IPR012480">
    <property type="entry name" value="Hepar_II_III_C"/>
</dbReference>
<dbReference type="SUPFAM" id="SSF48230">
    <property type="entry name" value="Chondroitin AC/alginate lyase"/>
    <property type="match status" value="1"/>
</dbReference>
<sequence>MNKSTLLKGIASGKPLSFHIAYNHAYDQIPYIKEQFRLLEVEAGKVEGIQELSYDKFKLYWETGDRNTYQEVYYAKRKKLLIYSLLLWREPENTHYKEKLQNILWSICCEPMWALPAHFMDRAGNDVPMETYDELIDLFAAETGFALAEALRMCEPYLDKKCAEYVRVQLHKRMIAPFLDGNTFYRFEVMENNWASVCGGAIGCIGILMLEDEEQLTNFLHRVLSCLEVYLQSFGEDGVCVEGVDYWTYGFGFFVCCADYLKERTGGIIDLFQDEKVKQIALNQQAYYLVENHTISFADGRAEGRYRLGLSMYLKKCYQEVQLPPIAYAQDVLEDSCYRFCLALRDIIWYDRDFVWQEEKKQSLWLPEAQWFLSYGDPFILVAKGGHNGESHNHNDCGSFILYKNGMPMLEDLGAGVYTAEYFSDKRYEIFVNRSKSHNVPLIEGVEQCSGEAYRAELIEVRLGDVDGKLDVFQTELKSCYPVVQLESFRRTLKHDKEKEYILLEDVFDFQEAGTVAERFVSHSPITIEGTCAYIKNGEEVLTLSFDERYALEVLEENYENHKMKRYTAYILQASRKDKAQHIGCEIRIR</sequence>
<reference evidence="3" key="1">
    <citation type="journal article" date="2023" name="Int. J. Syst. Evol. Microbiol.">
        <title>&lt;i&gt;Holtiella tumoricola&lt;/i&gt; gen. nov. sp. nov., isolated from a human clinical sample.</title>
        <authorList>
            <person name="Allen-Vercoe E."/>
            <person name="Daigneault M.C."/>
            <person name="Vancuren S.J."/>
            <person name="Cochrane K."/>
            <person name="O'Neal L.L."/>
            <person name="Sankaranarayanan K."/>
            <person name="Lawson P.A."/>
        </authorList>
    </citation>
    <scope>NUCLEOTIDE SEQUENCE</scope>
    <source>
        <strain evidence="3">CC70A</strain>
    </source>
</reference>
<dbReference type="InterPro" id="IPR008929">
    <property type="entry name" value="Chondroitin_lyas"/>
</dbReference>
<comment type="caution">
    <text evidence="3">The sequence shown here is derived from an EMBL/GenBank/DDBJ whole genome shotgun (WGS) entry which is preliminary data.</text>
</comment>
<keyword evidence="4" id="KW-1185">Reference proteome</keyword>
<dbReference type="Proteomes" id="UP001169242">
    <property type="component" value="Unassembled WGS sequence"/>
</dbReference>
<evidence type="ECO:0000313" key="3">
    <source>
        <dbReference type="EMBL" id="MDA3734016.1"/>
    </source>
</evidence>
<comment type="subcellular location">
    <subcellularLocation>
        <location evidence="1">Cell envelope</location>
    </subcellularLocation>
</comment>
<evidence type="ECO:0000256" key="1">
    <source>
        <dbReference type="ARBA" id="ARBA00004196"/>
    </source>
</evidence>
<dbReference type="EMBL" id="JAQIFT010000069">
    <property type="protein sequence ID" value="MDA3734016.1"/>
    <property type="molecule type" value="Genomic_DNA"/>
</dbReference>
<dbReference type="Gene3D" id="1.50.10.100">
    <property type="entry name" value="Chondroitin AC/alginate lyase"/>
    <property type="match status" value="1"/>
</dbReference>
<dbReference type="AlphaFoldDB" id="A0AA42DRY9"/>
<evidence type="ECO:0000313" key="4">
    <source>
        <dbReference type="Proteomes" id="UP001169242"/>
    </source>
</evidence>
<protein>
    <submittedName>
        <fullName evidence="3">Heparinase II/III family protein</fullName>
    </submittedName>
</protein>
<feature type="domain" description="Heparinase II/III-like C-terminal" evidence="2">
    <location>
        <begin position="362"/>
        <end position="541"/>
    </location>
</feature>
<dbReference type="GO" id="GO:0030313">
    <property type="term" value="C:cell envelope"/>
    <property type="evidence" value="ECO:0007669"/>
    <property type="project" value="UniProtKB-SubCell"/>
</dbReference>
<dbReference type="PANTHER" id="PTHR38045">
    <property type="entry name" value="CHROMOSOME 1, WHOLE GENOME SHOTGUN SEQUENCE"/>
    <property type="match status" value="1"/>
</dbReference>
<dbReference type="Gene3D" id="2.70.98.70">
    <property type="match status" value="1"/>
</dbReference>
<accession>A0AA42DRY9</accession>
<proteinExistence type="predicted"/>
<gene>
    <name evidence="3" type="ORF">PBV87_21310</name>
</gene>
<dbReference type="GO" id="GO:0016829">
    <property type="term" value="F:lyase activity"/>
    <property type="evidence" value="ECO:0007669"/>
    <property type="project" value="InterPro"/>
</dbReference>
<dbReference type="PANTHER" id="PTHR38045:SF1">
    <property type="entry name" value="HEPARINASE II_III-LIKE PROTEIN"/>
    <property type="match status" value="1"/>
</dbReference>